<proteinExistence type="predicted"/>
<dbReference type="Proteomes" id="UP000485058">
    <property type="component" value="Unassembled WGS sequence"/>
</dbReference>
<dbReference type="AlphaFoldDB" id="A0A699ZJ32"/>
<accession>A0A699ZJ32</accession>
<sequence length="104" mass="11114">MGMGISPELLEMLPKLNAAGVYDEDSAVLALKSLGESGGAKALASLHSLVTPLVTRVAREVLHQELPHVMNTFITMLHNILLGNAPMPAAQEVVAKLEDYVKEP</sequence>
<keyword evidence="2" id="KW-1185">Reference proteome</keyword>
<dbReference type="EMBL" id="BLLF01001762">
    <property type="protein sequence ID" value="GFH21100.1"/>
    <property type="molecule type" value="Genomic_DNA"/>
</dbReference>
<organism evidence="1 2">
    <name type="scientific">Haematococcus lacustris</name>
    <name type="common">Green alga</name>
    <name type="synonym">Haematococcus pluvialis</name>
    <dbReference type="NCBI Taxonomy" id="44745"/>
    <lineage>
        <taxon>Eukaryota</taxon>
        <taxon>Viridiplantae</taxon>
        <taxon>Chlorophyta</taxon>
        <taxon>core chlorophytes</taxon>
        <taxon>Chlorophyceae</taxon>
        <taxon>CS clade</taxon>
        <taxon>Chlamydomonadales</taxon>
        <taxon>Haematococcaceae</taxon>
        <taxon>Haematococcus</taxon>
    </lineage>
</organism>
<reference evidence="1 2" key="1">
    <citation type="submission" date="2020-02" db="EMBL/GenBank/DDBJ databases">
        <title>Draft genome sequence of Haematococcus lacustris strain NIES-144.</title>
        <authorList>
            <person name="Morimoto D."/>
            <person name="Nakagawa S."/>
            <person name="Yoshida T."/>
            <person name="Sawayama S."/>
        </authorList>
    </citation>
    <scope>NUCLEOTIDE SEQUENCE [LARGE SCALE GENOMIC DNA]</scope>
    <source>
        <strain evidence="1 2">NIES-144</strain>
    </source>
</reference>
<evidence type="ECO:0000313" key="2">
    <source>
        <dbReference type="Proteomes" id="UP000485058"/>
    </source>
</evidence>
<protein>
    <submittedName>
        <fullName evidence="1">Uncharacterized protein</fullName>
    </submittedName>
</protein>
<evidence type="ECO:0000313" key="1">
    <source>
        <dbReference type="EMBL" id="GFH21100.1"/>
    </source>
</evidence>
<comment type="caution">
    <text evidence="1">The sequence shown here is derived from an EMBL/GenBank/DDBJ whole genome shotgun (WGS) entry which is preliminary data.</text>
</comment>
<gene>
    <name evidence="1" type="ORF">HaLaN_18338</name>
</gene>
<name>A0A699ZJ32_HAELA</name>